<evidence type="ECO:0000313" key="1">
    <source>
        <dbReference type="EMBL" id="ACU15681.1"/>
    </source>
</evidence>
<name>C6T248_SOYBN</name>
<accession>C6T248</accession>
<sequence length="85" mass="9666">MLIGGRGLLDKLLVPSFHGHVPHIVPDVLRSAMRGFVNVILSVSHDAEHSRYDSQRQHRFHPSQVHLPFFFFQLSLSLFSSLFAS</sequence>
<proteinExistence type="evidence at transcript level"/>
<organism evidence="1">
    <name type="scientific">Glycine max</name>
    <name type="common">Soybean</name>
    <name type="synonym">Glycine hispida</name>
    <dbReference type="NCBI Taxonomy" id="3847"/>
    <lineage>
        <taxon>Eukaryota</taxon>
        <taxon>Viridiplantae</taxon>
        <taxon>Streptophyta</taxon>
        <taxon>Embryophyta</taxon>
        <taxon>Tracheophyta</taxon>
        <taxon>Spermatophyta</taxon>
        <taxon>Magnoliopsida</taxon>
        <taxon>eudicotyledons</taxon>
        <taxon>Gunneridae</taxon>
        <taxon>Pentapetalae</taxon>
        <taxon>rosids</taxon>
        <taxon>fabids</taxon>
        <taxon>Fabales</taxon>
        <taxon>Fabaceae</taxon>
        <taxon>Papilionoideae</taxon>
        <taxon>50 kb inversion clade</taxon>
        <taxon>NPAAA clade</taxon>
        <taxon>indigoferoid/millettioid clade</taxon>
        <taxon>Phaseoleae</taxon>
        <taxon>Glycine</taxon>
        <taxon>Glycine subgen. Soja</taxon>
    </lineage>
</organism>
<protein>
    <submittedName>
        <fullName evidence="1">Uncharacterized protein</fullName>
    </submittedName>
</protein>
<reference evidence="1" key="1">
    <citation type="submission" date="2009-08" db="EMBL/GenBank/DDBJ databases">
        <authorList>
            <person name="Cheung F."/>
            <person name="Xiao Y."/>
            <person name="Chan A."/>
            <person name="Moskal W."/>
            <person name="Town C.D."/>
        </authorList>
    </citation>
    <scope>NUCLEOTIDE SEQUENCE</scope>
</reference>
<dbReference type="EMBL" id="BT091505">
    <property type="protein sequence ID" value="ACU15681.1"/>
    <property type="molecule type" value="mRNA"/>
</dbReference>
<feature type="non-terminal residue" evidence="1">
    <location>
        <position position="85"/>
    </location>
</feature>
<dbReference type="AlphaFoldDB" id="C6T248"/>